<dbReference type="InterPro" id="IPR032174">
    <property type="entry name" value="Aquarius_N"/>
</dbReference>
<dbReference type="SUPFAM" id="SSF52540">
    <property type="entry name" value="P-loop containing nucleoside triphosphate hydrolases"/>
    <property type="match status" value="1"/>
</dbReference>
<dbReference type="InterPro" id="IPR041677">
    <property type="entry name" value="DNA2/NAM7_AAA_11"/>
</dbReference>
<dbReference type="Pfam" id="PF16399">
    <property type="entry name" value="Aquarius_N_1st"/>
    <property type="match status" value="1"/>
</dbReference>
<dbReference type="Pfam" id="PF13087">
    <property type="entry name" value="AAA_12"/>
    <property type="match status" value="1"/>
</dbReference>
<feature type="domain" description="DNA2/NAM7 helicase helicase" evidence="3">
    <location>
        <begin position="892"/>
        <end position="1178"/>
    </location>
</feature>
<evidence type="ECO:0000259" key="6">
    <source>
        <dbReference type="Pfam" id="PF21143"/>
    </source>
</evidence>
<evidence type="ECO:0000256" key="2">
    <source>
        <dbReference type="SAM" id="MobiDB-lite"/>
    </source>
</evidence>
<feature type="domain" description="RNA helicase aquarius N-terminal" evidence="5">
    <location>
        <begin position="71"/>
        <end position="473"/>
    </location>
</feature>
<evidence type="ECO:0000259" key="4">
    <source>
        <dbReference type="Pfam" id="PF13087"/>
    </source>
</evidence>
<dbReference type="CDD" id="cd17935">
    <property type="entry name" value="EEXXQc_AQR"/>
    <property type="match status" value="1"/>
</dbReference>
<keyword evidence="1" id="KW-0539">Nucleus</keyword>
<reference evidence="8" key="1">
    <citation type="submission" date="2024-02" db="EMBL/GenBank/DDBJ databases">
        <authorList>
            <consortium name="ELIXIR-Norway"/>
            <consortium name="Elixir Norway"/>
        </authorList>
    </citation>
    <scope>NUCLEOTIDE SEQUENCE</scope>
</reference>
<accession>A0ABP0UGI2</accession>
<feature type="domain" description="RNA helicase aquarius beta-barrel" evidence="6">
    <location>
        <begin position="556"/>
        <end position="724"/>
    </location>
</feature>
<evidence type="ECO:0000313" key="8">
    <source>
        <dbReference type="EMBL" id="CAK9220276.1"/>
    </source>
</evidence>
<feature type="domain" description="RNA helicase aquarius insertion" evidence="7">
    <location>
        <begin position="774"/>
        <end position="870"/>
    </location>
</feature>
<evidence type="ECO:0008006" key="10">
    <source>
        <dbReference type="Google" id="ProtNLM"/>
    </source>
</evidence>
<protein>
    <recommendedName>
        <fullName evidence="10">Intron-binding protein aquarius</fullName>
    </recommendedName>
</protein>
<gene>
    <name evidence="8" type="ORF">CSSPTR1EN2_LOCUS15345</name>
</gene>
<comment type="similarity">
    <text evidence="1">Belongs to the CWF11 family.</text>
</comment>
<sequence>MEATQLLLPVSNHKKPKVMEYAVAVAAPDDGGAAVALEQHVGTEAEAVVEAKLGVIVPGKSITLNQIQRDRITKIATANWSVTRNGNASVAFNAQLVVDIYRTELTVSAPLQRVMVLEISQYLENYLWPHFDPLTATFEHVMSIILMVNEKFRENVPAWACFHEREDVFPLFFNRVLTLKDQEEHVMSIREKTNYLLFMIHCFQSLEDEKVRVAVLKLVSLQLWHALSPGRLQMELVQHSQLLDHWKKLLKKEVRLAKASSGTATRDKLEVRFLPSLVQEFLEVMDNGSEAMENGAGDSGPSVDPTSLLYCERFAEFLIDLLSQLPTRRFVRALVEDAAVVVKSRMSALYAHPRGHLFSQLIDLLRFYQGYEINDQTGTQLSDDEVLQAHSTRLQALQRLVFKQVPKLRDLALANVGSIERRSDLEKQLKILTPEELKDLVCEKLKLVSSKDPWADRWDFLVEVMVSAFEKRQSQRESINALPLYPNEEVMWDESLVPSINYTGEGCLALPKLNLQFLTLHDYLLRNFNLFRLESTYEIREDVHDVLKRMGARVGDEGETRFSGWARMAIPIQEFKISEVKQPNIGEMKPSAVTAEVAFSIRGLRGAHRSEWDELKEHDVLFLLSITPRLTPLGKEDLAGISVPERYGLQYVRGCEVIEMRDEGGTLMNDFTGRIKREDWKPPSGEIRTAVVALDSAQYQLDVNAIAEKGAEDVYRTFNVLMRRKPKENNFKAILESIRDLMNEDCVVPDWLHDIFLGYGDPAAAQWNKMTDLLEIVDFKDTFLDAQHLRESFPSCDVKFLTPDGDEDMAPKPPFRVTLPKVQKRANLKAKPATNKRKGLEAESNDADTVKEVLVEAYVPSDPGPYPQDQPKQNSVRFTPVQVGAIISGVQPGLTMVVGPPGTGKTDTAVQVLNVLYHNCPTQRTLLITHSNQALNDLFEKIMQRDVPARYLLRLGQGEQELETELDFSRQGRVNAMLARRLELLAEVEHLARTLQVPEDAAYTCETAAHFWLLHVLSRWEEFVAACEGVQDNPGIVKEKFPFKEYFTNTPHPLFTGSSYSRDMRSAAGCFRHLKTMFQELEECRAFELLKSTADRANYLMAKQAKIVAMTCTHAALKRRDFLKLGFKYDNLLMEESAQILEIETFIPMLLQRQTDGRARLKRCILIGDHHQLPPVVKNLAFQKYSHMDQSLFTRFVRLGVPYVQLNAQGRARPSISKLYNWRYRELGDLPNVCADQAFNLANAGFAHEYQLIDVPDYEGKGESEPNPYFYQNLGEAEYVVSVFQYMRLLGYPASKISILSTYNGQKHLIRDVIERRCAHHPLFGRPSKVTTVDRFQGQQNDYILLSLVRTRVVGHLRDVRRLVVAMSRARLGVYVFCRRSLFEQCYELQSTFRLLLQRPDKLGVVLGERSHPTQRPVHDVGNAYLVSGLQEMAHIVTDKFNQQAGLI</sequence>
<evidence type="ECO:0000259" key="5">
    <source>
        <dbReference type="Pfam" id="PF16399"/>
    </source>
</evidence>
<organism evidence="8 9">
    <name type="scientific">Sphagnum troendelagicum</name>
    <dbReference type="NCBI Taxonomy" id="128251"/>
    <lineage>
        <taxon>Eukaryota</taxon>
        <taxon>Viridiplantae</taxon>
        <taxon>Streptophyta</taxon>
        <taxon>Embryophyta</taxon>
        <taxon>Bryophyta</taxon>
        <taxon>Sphagnophytina</taxon>
        <taxon>Sphagnopsida</taxon>
        <taxon>Sphagnales</taxon>
        <taxon>Sphagnaceae</taxon>
        <taxon>Sphagnum</taxon>
    </lineage>
</organism>
<evidence type="ECO:0000313" key="9">
    <source>
        <dbReference type="Proteomes" id="UP001497512"/>
    </source>
</evidence>
<dbReference type="PANTHER" id="PTHR10887:SF5">
    <property type="entry name" value="RNA HELICASE AQUARIUS"/>
    <property type="match status" value="1"/>
</dbReference>
<dbReference type="InterPro" id="IPR048966">
    <property type="entry name" value="Aquarius_b-barrel"/>
</dbReference>
<name>A0ABP0UGI2_9BRYO</name>
<dbReference type="Pfam" id="PF21143">
    <property type="entry name" value="Aquarius_N_2nd"/>
    <property type="match status" value="1"/>
</dbReference>
<dbReference type="InterPro" id="IPR027417">
    <property type="entry name" value="P-loop_NTPase"/>
</dbReference>
<dbReference type="EMBL" id="OZ019895">
    <property type="protein sequence ID" value="CAK9220276.1"/>
    <property type="molecule type" value="Genomic_DNA"/>
</dbReference>
<dbReference type="Pfam" id="PF13086">
    <property type="entry name" value="AAA_11"/>
    <property type="match status" value="1"/>
</dbReference>
<dbReference type="InterPro" id="IPR045055">
    <property type="entry name" value="DNA2/NAM7-like"/>
</dbReference>
<dbReference type="InterPro" id="IPR048967">
    <property type="entry name" value="Aquarius_insert"/>
</dbReference>
<evidence type="ECO:0000259" key="3">
    <source>
        <dbReference type="Pfam" id="PF13086"/>
    </source>
</evidence>
<keyword evidence="9" id="KW-1185">Reference proteome</keyword>
<evidence type="ECO:0000259" key="7">
    <source>
        <dbReference type="Pfam" id="PF21144"/>
    </source>
</evidence>
<dbReference type="PIRSF" id="PIRSF038901">
    <property type="entry name" value="AQR_cwf11"/>
    <property type="match status" value="1"/>
</dbReference>
<dbReference type="InterPro" id="IPR026300">
    <property type="entry name" value="CWF11_fam"/>
</dbReference>
<dbReference type="Proteomes" id="UP001497512">
    <property type="component" value="Chromosome 3"/>
</dbReference>
<keyword evidence="1" id="KW-0507">mRNA processing</keyword>
<proteinExistence type="inferred from homology"/>
<comment type="subcellular location">
    <subcellularLocation>
        <location evidence="1">Nucleus</location>
    </subcellularLocation>
</comment>
<dbReference type="InterPro" id="IPR041679">
    <property type="entry name" value="DNA2/NAM7-like_C"/>
</dbReference>
<dbReference type="InterPro" id="IPR047187">
    <property type="entry name" value="SF1_C_Upf1"/>
</dbReference>
<feature type="domain" description="DNA2/NAM7 helicase-like C-terminal" evidence="4">
    <location>
        <begin position="1188"/>
        <end position="1380"/>
    </location>
</feature>
<dbReference type="PANTHER" id="PTHR10887">
    <property type="entry name" value="DNA2/NAM7 HELICASE FAMILY"/>
    <property type="match status" value="1"/>
</dbReference>
<evidence type="ECO:0000256" key="1">
    <source>
        <dbReference type="PIRNR" id="PIRNR038901"/>
    </source>
</evidence>
<dbReference type="Gene3D" id="3.40.50.300">
    <property type="entry name" value="P-loop containing nucleotide triphosphate hydrolases"/>
    <property type="match status" value="2"/>
</dbReference>
<feature type="region of interest" description="Disordered" evidence="2">
    <location>
        <begin position="825"/>
        <end position="846"/>
    </location>
</feature>
<keyword evidence="1" id="KW-0508">mRNA splicing</keyword>
<dbReference type="Pfam" id="PF21144">
    <property type="entry name" value="Aquarius_N_3rd"/>
    <property type="match status" value="1"/>
</dbReference>
<dbReference type="CDD" id="cd18808">
    <property type="entry name" value="SF1_C_Upf1"/>
    <property type="match status" value="1"/>
</dbReference>